<keyword evidence="1" id="KW-0812">Transmembrane</keyword>
<evidence type="ECO:0000256" key="1">
    <source>
        <dbReference type="SAM" id="Phobius"/>
    </source>
</evidence>
<keyword evidence="3" id="KW-1185">Reference proteome</keyword>
<proteinExistence type="predicted"/>
<feature type="transmembrane region" description="Helical" evidence="1">
    <location>
        <begin position="141"/>
        <end position="159"/>
    </location>
</feature>
<keyword evidence="1" id="KW-1133">Transmembrane helix</keyword>
<name>A0A2H3KIZ6_9CHLR</name>
<dbReference type="EMBL" id="LYXE01000121">
    <property type="protein sequence ID" value="PDV97846.1"/>
    <property type="molecule type" value="Genomic_DNA"/>
</dbReference>
<dbReference type="RefSeq" id="WP_097654046.1">
    <property type="nucleotide sequence ID" value="NZ_LYXE01000121.1"/>
</dbReference>
<evidence type="ECO:0008006" key="4">
    <source>
        <dbReference type="Google" id="ProtNLM"/>
    </source>
</evidence>
<evidence type="ECO:0000313" key="3">
    <source>
        <dbReference type="Proteomes" id="UP000220922"/>
    </source>
</evidence>
<feature type="transmembrane region" description="Helical" evidence="1">
    <location>
        <begin position="108"/>
        <end position="129"/>
    </location>
</feature>
<gene>
    <name evidence="2" type="ORF">A9Q02_17165</name>
</gene>
<protein>
    <recommendedName>
        <fullName evidence="4">Yip1 domain-containing protein</fullName>
    </recommendedName>
</protein>
<reference evidence="2 3" key="1">
    <citation type="submission" date="2016-05" db="EMBL/GenBank/DDBJ databases">
        <authorList>
            <person name="Lavstsen T."/>
            <person name="Jespersen J.S."/>
        </authorList>
    </citation>
    <scope>NUCLEOTIDE SEQUENCE [LARGE SCALE GENOMIC DNA]</scope>
    <source>
        <strain evidence="2 3">B7-9</strain>
    </source>
</reference>
<keyword evidence="1" id="KW-0472">Membrane</keyword>
<dbReference type="Proteomes" id="UP000220922">
    <property type="component" value="Unassembled WGS sequence"/>
</dbReference>
<organism evidence="2 3">
    <name type="scientific">Candidatus Chloroploca asiatica</name>
    <dbReference type="NCBI Taxonomy" id="1506545"/>
    <lineage>
        <taxon>Bacteria</taxon>
        <taxon>Bacillati</taxon>
        <taxon>Chloroflexota</taxon>
        <taxon>Chloroflexia</taxon>
        <taxon>Chloroflexales</taxon>
        <taxon>Chloroflexineae</taxon>
        <taxon>Oscillochloridaceae</taxon>
        <taxon>Candidatus Chloroploca</taxon>
    </lineage>
</organism>
<evidence type="ECO:0000313" key="2">
    <source>
        <dbReference type="EMBL" id="PDV97846.1"/>
    </source>
</evidence>
<dbReference type="OrthoDB" id="152046at2"/>
<feature type="transmembrane region" description="Helical" evidence="1">
    <location>
        <begin position="41"/>
        <end position="64"/>
    </location>
</feature>
<accession>A0A2H3KIZ6</accession>
<dbReference type="AlphaFoldDB" id="A0A2H3KIZ6"/>
<comment type="caution">
    <text evidence="2">The sequence shown here is derived from an EMBL/GenBank/DDBJ whole genome shotgun (WGS) entry which is preliminary data.</text>
</comment>
<sequence length="228" mass="24987">MIGFFQGVLDYLSNLWRVIIQAMLLNEQVFAGVQNLPRSGLLTLGIALVGGISQLIGQSVILFVNRVKPGRFAFSLLLGGLTYFIGILIWGTTIWLSGRFLFGSEASYLTVLRIVTLGAAPFVFGFLVLIPYAGVFIGRVLWVWSLLIVISVVNFTYGFNFWQGAIVVGAGWLLMMIMTATIGRPIVALRNAIFKRVVGSKLDATTRDILTAFASETESEPSASERKL</sequence>
<feature type="transmembrane region" description="Helical" evidence="1">
    <location>
        <begin position="165"/>
        <end position="187"/>
    </location>
</feature>
<feature type="transmembrane region" description="Helical" evidence="1">
    <location>
        <begin position="76"/>
        <end position="96"/>
    </location>
</feature>